<keyword evidence="2" id="KW-0808">Transferase</keyword>
<dbReference type="Gene3D" id="3.30.1310.20">
    <property type="entry name" value="PRTase-like"/>
    <property type="match status" value="1"/>
</dbReference>
<organism evidence="2">
    <name type="scientific">Flavobacterium sp. WC2409</name>
    <dbReference type="NCBI Taxonomy" id="3234139"/>
    <lineage>
        <taxon>Bacteria</taxon>
        <taxon>Pseudomonadati</taxon>
        <taxon>Bacteroidota</taxon>
        <taxon>Flavobacteriia</taxon>
        <taxon>Flavobacteriales</taxon>
        <taxon>Flavobacteriaceae</taxon>
        <taxon>Flavobacterium</taxon>
    </lineage>
</organism>
<name>A0AB39W3M9_9FLAO</name>
<reference evidence="2" key="1">
    <citation type="submission" date="2024-07" db="EMBL/GenBank/DDBJ databases">
        <authorList>
            <person name="Biller S.J."/>
        </authorList>
    </citation>
    <scope>NUCLEOTIDE SEQUENCE</scope>
    <source>
        <strain evidence="2">WC2409</strain>
    </source>
</reference>
<dbReference type="InterPro" id="IPR000836">
    <property type="entry name" value="PRTase_dom"/>
</dbReference>
<evidence type="ECO:0000313" key="2">
    <source>
        <dbReference type="EMBL" id="XDU95916.1"/>
    </source>
</evidence>
<dbReference type="Gene3D" id="3.40.50.2020">
    <property type="match status" value="1"/>
</dbReference>
<proteinExistence type="predicted"/>
<feature type="domain" description="Phosphoribosyltransferase" evidence="1">
    <location>
        <begin position="11"/>
        <end position="153"/>
    </location>
</feature>
<gene>
    <name evidence="2" type="ORF">AB3G34_02060</name>
</gene>
<protein>
    <submittedName>
        <fullName evidence="2">Phosphoribosyltransferase</fullName>
    </submittedName>
</protein>
<dbReference type="SUPFAM" id="SSF53271">
    <property type="entry name" value="PRTase-like"/>
    <property type="match status" value="1"/>
</dbReference>
<dbReference type="InterPro" id="IPR029057">
    <property type="entry name" value="PRTase-like"/>
</dbReference>
<dbReference type="CDD" id="cd06223">
    <property type="entry name" value="PRTases_typeI"/>
    <property type="match status" value="1"/>
</dbReference>
<keyword evidence="2" id="KW-0328">Glycosyltransferase</keyword>
<dbReference type="EMBL" id="CP165625">
    <property type="protein sequence ID" value="XDU95916.1"/>
    <property type="molecule type" value="Genomic_DNA"/>
</dbReference>
<sequence length="207" mass="23249">MFKDRLEAALMLKDKLKKYSHSNAIVLAVPRGGVPIGYAIAKKLQLPLDIILSKKIGHPNNKEFAIGAIALDSVIIDDQISVSDSYIHNETIRLRQLLAEKYKLYRGNNKPLDINRKNVILVDDGIATGNTLLASIAMLRKKKPSKIIVAVPVLPYDTIPIFEQYADELVYILAPHNFRAVGEFYQEFNPVKDEEVIQMLQVTAPNQ</sequence>
<accession>A0AB39W3M9</accession>
<dbReference type="AlphaFoldDB" id="A0AB39W3M9"/>
<dbReference type="RefSeq" id="WP_367773969.1">
    <property type="nucleotide sequence ID" value="NZ_CP165625.1"/>
</dbReference>
<evidence type="ECO:0000259" key="1">
    <source>
        <dbReference type="Pfam" id="PF00156"/>
    </source>
</evidence>
<dbReference type="Pfam" id="PF00156">
    <property type="entry name" value="Pribosyltran"/>
    <property type="match status" value="1"/>
</dbReference>
<dbReference type="GO" id="GO:0016757">
    <property type="term" value="F:glycosyltransferase activity"/>
    <property type="evidence" value="ECO:0007669"/>
    <property type="project" value="UniProtKB-KW"/>
</dbReference>